<accession>A0ABY9W2D6</accession>
<feature type="region of interest" description="Disordered" evidence="1">
    <location>
        <begin position="36"/>
        <end position="65"/>
    </location>
</feature>
<evidence type="ECO:0000256" key="1">
    <source>
        <dbReference type="SAM" id="MobiDB-lite"/>
    </source>
</evidence>
<sequence length="65" mass="7037">MDPYGSQPPQRREQPPPSGTPIFDRLVAEWRAAGCDPVPQAPQQPTAHRGGFVPAARTSDEVAEN</sequence>
<proteinExistence type="predicted"/>
<protein>
    <submittedName>
        <fullName evidence="2">Uncharacterized protein</fullName>
    </submittedName>
</protein>
<reference evidence="2 3" key="1">
    <citation type="submission" date="2023-09" db="EMBL/GenBank/DDBJ databases">
        <title>Genome completion map analysis of the actinomycetes C11-1.</title>
        <authorList>
            <person name="Qin P."/>
            <person name="Guan P."/>
        </authorList>
    </citation>
    <scope>NUCLEOTIDE SEQUENCE [LARGE SCALE GENOMIC DNA]</scope>
    <source>
        <strain evidence="2 3">C11-1</strain>
    </source>
</reference>
<keyword evidence="3" id="KW-1185">Reference proteome</keyword>
<evidence type="ECO:0000313" key="3">
    <source>
        <dbReference type="Proteomes" id="UP001303236"/>
    </source>
</evidence>
<name>A0ABY9W2D6_9ACTN</name>
<organism evidence="2 3">
    <name type="scientific">Streptomyces durocortorensis</name>
    <dbReference type="NCBI Taxonomy" id="2811104"/>
    <lineage>
        <taxon>Bacteria</taxon>
        <taxon>Bacillati</taxon>
        <taxon>Actinomycetota</taxon>
        <taxon>Actinomycetes</taxon>
        <taxon>Kitasatosporales</taxon>
        <taxon>Streptomycetaceae</taxon>
        <taxon>Streptomyces</taxon>
    </lineage>
</organism>
<dbReference type="Proteomes" id="UP001303236">
    <property type="component" value="Chromosome"/>
</dbReference>
<evidence type="ECO:0000313" key="2">
    <source>
        <dbReference type="EMBL" id="WNF30320.1"/>
    </source>
</evidence>
<feature type="region of interest" description="Disordered" evidence="1">
    <location>
        <begin position="1"/>
        <end position="22"/>
    </location>
</feature>
<dbReference type="EMBL" id="CP134500">
    <property type="protein sequence ID" value="WNF30320.1"/>
    <property type="molecule type" value="Genomic_DNA"/>
</dbReference>
<gene>
    <name evidence="2" type="ORF">RI138_27780</name>
</gene>